<keyword evidence="3" id="KW-0732">Signal</keyword>
<feature type="signal peptide" evidence="3">
    <location>
        <begin position="1"/>
        <end position="19"/>
    </location>
</feature>
<organism evidence="4 5">
    <name type="scientific">Seminavis robusta</name>
    <dbReference type="NCBI Taxonomy" id="568900"/>
    <lineage>
        <taxon>Eukaryota</taxon>
        <taxon>Sar</taxon>
        <taxon>Stramenopiles</taxon>
        <taxon>Ochrophyta</taxon>
        <taxon>Bacillariophyta</taxon>
        <taxon>Bacillariophyceae</taxon>
        <taxon>Bacillariophycidae</taxon>
        <taxon>Naviculales</taxon>
        <taxon>Naviculaceae</taxon>
        <taxon>Seminavis</taxon>
    </lineage>
</organism>
<evidence type="ECO:0000313" key="5">
    <source>
        <dbReference type="Proteomes" id="UP001153069"/>
    </source>
</evidence>
<feature type="region of interest" description="Disordered" evidence="2">
    <location>
        <begin position="259"/>
        <end position="281"/>
    </location>
</feature>
<accession>A0A9N8E5M8</accession>
<sequence length="281" mass="31174">MKLSSAFATAFLTLYCVQAFPTSNFMQPRPSFVTTLQQTSPLRASSSGDESSSVVEEGPKQGWFGRIFRRNRKLEKQIKDKSEEINAIAKAKAEEIKAKATDRLVTLEENLEQAIQKETDEIINRIALDVLTLVGGHWDVSVITSNQKDTKDIMEGRVNDLANELVEMGATTGGEGDIKEALRNSRLKIKQTFDGSDSPLRVQQEVFLGARRVIQVFGKLQFDLLEHKALYALDELVVLGTAVDLDKIVVVTTATEAQEEEQATEVVVEPENDDEAAKEES</sequence>
<feature type="coiled-coil region" evidence="1">
    <location>
        <begin position="71"/>
        <end position="117"/>
    </location>
</feature>
<evidence type="ECO:0000256" key="2">
    <source>
        <dbReference type="SAM" id="MobiDB-lite"/>
    </source>
</evidence>
<proteinExistence type="predicted"/>
<name>A0A9N8E5M8_9STRA</name>
<feature type="region of interest" description="Disordered" evidence="2">
    <location>
        <begin position="37"/>
        <end position="57"/>
    </location>
</feature>
<comment type="caution">
    <text evidence="4">The sequence shown here is derived from an EMBL/GenBank/DDBJ whole genome shotgun (WGS) entry which is preliminary data.</text>
</comment>
<keyword evidence="1" id="KW-0175">Coiled coil</keyword>
<keyword evidence="5" id="KW-1185">Reference proteome</keyword>
<evidence type="ECO:0000313" key="4">
    <source>
        <dbReference type="EMBL" id="CAB9513016.1"/>
    </source>
</evidence>
<evidence type="ECO:0000256" key="3">
    <source>
        <dbReference type="SAM" id="SignalP"/>
    </source>
</evidence>
<reference evidence="4" key="1">
    <citation type="submission" date="2020-06" db="EMBL/GenBank/DDBJ databases">
        <authorList>
            <consortium name="Plant Systems Biology data submission"/>
        </authorList>
    </citation>
    <scope>NUCLEOTIDE SEQUENCE</scope>
    <source>
        <strain evidence="4">D6</strain>
    </source>
</reference>
<gene>
    <name evidence="4" type="ORF">SEMRO_566_G167870.1</name>
</gene>
<protein>
    <submittedName>
        <fullName evidence="4">Uncharacterized protein</fullName>
    </submittedName>
</protein>
<dbReference type="Proteomes" id="UP001153069">
    <property type="component" value="Unassembled WGS sequence"/>
</dbReference>
<evidence type="ECO:0000256" key="1">
    <source>
        <dbReference type="SAM" id="Coils"/>
    </source>
</evidence>
<feature type="compositionally biased region" description="Low complexity" evidence="2">
    <location>
        <begin position="45"/>
        <end position="56"/>
    </location>
</feature>
<dbReference type="EMBL" id="CAICTM010000565">
    <property type="protein sequence ID" value="CAB9513016.1"/>
    <property type="molecule type" value="Genomic_DNA"/>
</dbReference>
<feature type="chain" id="PRO_5040377712" evidence="3">
    <location>
        <begin position="20"/>
        <end position="281"/>
    </location>
</feature>
<dbReference type="AlphaFoldDB" id="A0A9N8E5M8"/>